<protein>
    <recommendedName>
        <fullName evidence="6">Kelch-type beta propeller</fullName>
    </recommendedName>
</protein>
<dbReference type="Pfam" id="PF01344">
    <property type="entry name" value="Kelch_1"/>
    <property type="match status" value="1"/>
</dbReference>
<comment type="caution">
    <text evidence="4">The sequence shown here is derived from an EMBL/GenBank/DDBJ whole genome shotgun (WGS) entry which is preliminary data.</text>
</comment>
<accession>A0A5M8PT86</accession>
<dbReference type="SUPFAM" id="SSF117281">
    <property type="entry name" value="Kelch motif"/>
    <property type="match status" value="1"/>
</dbReference>
<gene>
    <name evidence="4" type="ORF">FRX48_03788</name>
</gene>
<dbReference type="AlphaFoldDB" id="A0A5M8PT86"/>
<dbReference type="Gene3D" id="2.120.10.80">
    <property type="entry name" value="Kelch-type beta propeller"/>
    <property type="match status" value="1"/>
</dbReference>
<reference evidence="4 5" key="1">
    <citation type="submission" date="2019-09" db="EMBL/GenBank/DDBJ databases">
        <title>The hologenome of the rock-dwelling lichen Lasallia pustulata.</title>
        <authorList>
            <person name="Greshake Tzovaras B."/>
            <person name="Segers F."/>
            <person name="Bicker A."/>
            <person name="Dal Grande F."/>
            <person name="Otte J."/>
            <person name="Hankeln T."/>
            <person name="Schmitt I."/>
            <person name="Ebersberger I."/>
        </authorList>
    </citation>
    <scope>NUCLEOTIDE SEQUENCE [LARGE SCALE GENOMIC DNA]</scope>
    <source>
        <strain evidence="4">A1-1</strain>
    </source>
</reference>
<keyword evidence="2" id="KW-0408">Iron</keyword>
<organism evidence="4 5">
    <name type="scientific">Lasallia pustulata</name>
    <dbReference type="NCBI Taxonomy" id="136370"/>
    <lineage>
        <taxon>Eukaryota</taxon>
        <taxon>Fungi</taxon>
        <taxon>Dikarya</taxon>
        <taxon>Ascomycota</taxon>
        <taxon>Pezizomycotina</taxon>
        <taxon>Lecanoromycetes</taxon>
        <taxon>OSLEUM clade</taxon>
        <taxon>Umbilicariomycetidae</taxon>
        <taxon>Umbilicariales</taxon>
        <taxon>Umbilicariaceae</taxon>
        <taxon>Lasallia</taxon>
    </lineage>
</organism>
<feature type="region of interest" description="Disordered" evidence="3">
    <location>
        <begin position="153"/>
        <end position="192"/>
    </location>
</feature>
<dbReference type="GO" id="GO:0019760">
    <property type="term" value="P:glucosinolate metabolic process"/>
    <property type="evidence" value="ECO:0007669"/>
    <property type="project" value="UniProtKB-ARBA"/>
</dbReference>
<dbReference type="OrthoDB" id="10250130at2759"/>
<evidence type="ECO:0000256" key="2">
    <source>
        <dbReference type="ARBA" id="ARBA00023004"/>
    </source>
</evidence>
<dbReference type="PANTHER" id="PTHR47435">
    <property type="entry name" value="KELCH REPEAT PROTEIN (AFU_ORTHOLOGUE AFUA_5G12780)"/>
    <property type="match status" value="1"/>
</dbReference>
<evidence type="ECO:0000256" key="3">
    <source>
        <dbReference type="SAM" id="MobiDB-lite"/>
    </source>
</evidence>
<evidence type="ECO:0000313" key="4">
    <source>
        <dbReference type="EMBL" id="KAA6412796.1"/>
    </source>
</evidence>
<dbReference type="InterPro" id="IPR015915">
    <property type="entry name" value="Kelch-typ_b-propeller"/>
</dbReference>
<keyword evidence="1" id="KW-0677">Repeat</keyword>
<evidence type="ECO:0008006" key="6">
    <source>
        <dbReference type="Google" id="ProtNLM"/>
    </source>
</evidence>
<dbReference type="Pfam" id="PF24681">
    <property type="entry name" value="Kelch_KLHDC2_KLHL20_DRC7"/>
    <property type="match status" value="1"/>
</dbReference>
<proteinExistence type="predicted"/>
<dbReference type="EMBL" id="VXIT01000005">
    <property type="protein sequence ID" value="KAA6412796.1"/>
    <property type="molecule type" value="Genomic_DNA"/>
</dbReference>
<evidence type="ECO:0000256" key="1">
    <source>
        <dbReference type="ARBA" id="ARBA00022737"/>
    </source>
</evidence>
<name>A0A5M8PT86_9LECA</name>
<dbReference type="Proteomes" id="UP000324767">
    <property type="component" value="Unassembled WGS sequence"/>
</dbReference>
<dbReference type="PANTHER" id="PTHR47435:SF4">
    <property type="entry name" value="KELCH REPEAT PROTEIN (AFU_ORTHOLOGUE AFUA_5G12780)"/>
    <property type="match status" value="1"/>
</dbReference>
<sequence length="434" mass="46793">MEPGLVAAFYGVETAVEGAVGAAFAIAKPSMPLKGTFTRIPSKPLPRSSHSLSVIKGRAYVFGGEVRPREPVDNTVHVFTLPGSTVEEADYRLVPAQPSSDDGDVPSPRVGHTAAVVDDRIYVFGGRGGKEMKPLQERGRVYVFDSKLNRWSHLDPPQGSPYPEGRSYHASAANEHPLPSNKDYTERPIGSPDVHDHGTIFIHGGCTAEGRQADVWAFDIASRTWSKFPDAPGVARGGPCLTVTQGRLYRFGGFEGKTELGQQIDYLKLSRSTFDDKGGHGEFGVLPKGNWESIPFPTDKKGPDNRSVAGLQPITTGQGRNFLLLFLGEVDPSSGGHESAGKFASDVWTFMLHPDGLTAASIKDATRQAVGAETGEGSWTEVEIPEATMRDGNRDHPGKRGWFASDVGDGKVVLWGGVDENNERLGDGWILTVE</sequence>
<dbReference type="SMART" id="SM00612">
    <property type="entry name" value="Kelch"/>
    <property type="match status" value="2"/>
</dbReference>
<evidence type="ECO:0000313" key="5">
    <source>
        <dbReference type="Proteomes" id="UP000324767"/>
    </source>
</evidence>
<dbReference type="InterPro" id="IPR006652">
    <property type="entry name" value="Kelch_1"/>
</dbReference>